<comment type="similarity">
    <text evidence="2">Belongs to the AAE transporter (TC 2.A.81) family.</text>
</comment>
<dbReference type="PANTHER" id="PTHR30445">
    <property type="entry name" value="K(+)_H(+) ANTIPORTER SUBUNIT KHTT"/>
    <property type="match status" value="1"/>
</dbReference>
<feature type="transmembrane region" description="Helical" evidence="8">
    <location>
        <begin position="529"/>
        <end position="547"/>
    </location>
</feature>
<comment type="subcellular location">
    <subcellularLocation>
        <location evidence="1">Cell membrane</location>
        <topology evidence="1">Multi-pass membrane protein</topology>
    </subcellularLocation>
</comment>
<evidence type="ECO:0000259" key="9">
    <source>
        <dbReference type="Pfam" id="PF06826"/>
    </source>
</evidence>
<dbReference type="InterPro" id="IPR050144">
    <property type="entry name" value="AAE_transporter"/>
</dbReference>
<dbReference type="SUPFAM" id="SSF116726">
    <property type="entry name" value="TrkA C-terminal domain-like"/>
    <property type="match status" value="2"/>
</dbReference>
<organism evidence="10 11">
    <name type="scientific">Candidatus Marimicrobium litorale</name>
    <dbReference type="NCBI Taxonomy" id="2518991"/>
    <lineage>
        <taxon>Bacteria</taxon>
        <taxon>Pseudomonadati</taxon>
        <taxon>Pseudomonadota</taxon>
        <taxon>Gammaproteobacteria</taxon>
        <taxon>Cellvibrionales</taxon>
        <taxon>Halieaceae</taxon>
        <taxon>Marimicrobium</taxon>
    </lineage>
</organism>
<feature type="transmembrane region" description="Helical" evidence="8">
    <location>
        <begin position="559"/>
        <end position="580"/>
    </location>
</feature>
<evidence type="ECO:0000256" key="2">
    <source>
        <dbReference type="ARBA" id="ARBA00009854"/>
    </source>
</evidence>
<keyword evidence="5 8" id="KW-0812">Transmembrane</keyword>
<evidence type="ECO:0000313" key="11">
    <source>
        <dbReference type="Proteomes" id="UP001143304"/>
    </source>
</evidence>
<dbReference type="NCBIfam" id="TIGR03802">
    <property type="entry name" value="Asp_Ala_antiprt"/>
    <property type="match status" value="1"/>
</dbReference>
<evidence type="ECO:0000256" key="1">
    <source>
        <dbReference type="ARBA" id="ARBA00004651"/>
    </source>
</evidence>
<keyword evidence="4" id="KW-1003">Cell membrane</keyword>
<evidence type="ECO:0000256" key="7">
    <source>
        <dbReference type="ARBA" id="ARBA00023136"/>
    </source>
</evidence>
<protein>
    <submittedName>
        <fullName evidence="10">Aspartate-alanine antiporter</fullName>
    </submittedName>
</protein>
<reference evidence="10" key="1">
    <citation type="submission" date="2019-02" db="EMBL/GenBank/DDBJ databases">
        <authorList>
            <person name="Li S.-H."/>
        </authorList>
    </citation>
    <scope>NUCLEOTIDE SEQUENCE</scope>
    <source>
        <strain evidence="10">IMCC11814</strain>
    </source>
</reference>
<dbReference type="NCBIfam" id="TIGR01625">
    <property type="entry name" value="YidE_YbjL_dupl"/>
    <property type="match status" value="1"/>
</dbReference>
<feature type="domain" description="YidE/YbjL duplication" evidence="9">
    <location>
        <begin position="410"/>
        <end position="578"/>
    </location>
</feature>
<evidence type="ECO:0000313" key="10">
    <source>
        <dbReference type="EMBL" id="MCX2978995.1"/>
    </source>
</evidence>
<sequence length="581" mass="61856">MSALITSTGARVDFLIDSINVHLRTLFAALPISALFLSLAAGYTIGKIQFGRFQLGGLAGTLFAAIIIGQVGVEVDDNIKTMSFAVFIYTLGYVSGPQFFQSLGRTTLDQLHLTVFAGVIIFITVWCAARFFDLDPGSAAGLLAGATTESASVGTAGDAIANLKITEQEKLRLQSNIAVTYAITYLFGFTLVIFFTTKIAPRLMGVNLRQASKEFEDAMGGPEKDLEDGQSEPLQDVRARLYRLTEKSFVGSTVAYIRESSKEAVHVVQLYRGDGQIKISPTTRLEHGDLVALMGPRTALASYGPQLGAEEGTVDGIQLIDETRDVVVTTRKLSGITLAEAKQVVDPAIRRGVFVLRLKRADRELKIWRGVMLQPGDVVTLYGPRDSVDKTARDIGYSVDPSKGVDYVYLGVGIIVGMILGLVTVPVAGADLGLHTGGGCLISGLVFGWLRARKPTFGSLPATTALHLRDYGLAIFIASVGLASGPHALTLLEEKGMLLPLLALITVSVPLLTCTLYAHRVLKMPPPVICGALAGVLTCTPALNALVSEADSEAPVFGYTVPYAVSNVILTLLGPVIVLAV</sequence>
<evidence type="ECO:0000256" key="6">
    <source>
        <dbReference type="ARBA" id="ARBA00022989"/>
    </source>
</evidence>
<keyword evidence="3" id="KW-0813">Transport</keyword>
<dbReference type="InterPro" id="IPR036721">
    <property type="entry name" value="RCK_C_sf"/>
</dbReference>
<feature type="transmembrane region" description="Helical" evidence="8">
    <location>
        <begin position="498"/>
        <end position="517"/>
    </location>
</feature>
<accession>A0ABT3TAY1</accession>
<feature type="transmembrane region" description="Helical" evidence="8">
    <location>
        <begin position="432"/>
        <end position="450"/>
    </location>
</feature>
<feature type="transmembrane region" description="Helical" evidence="8">
    <location>
        <begin position="55"/>
        <end position="73"/>
    </location>
</feature>
<name>A0ABT3TAY1_9GAMM</name>
<keyword evidence="7 8" id="KW-0472">Membrane</keyword>
<feature type="transmembrane region" description="Helical" evidence="8">
    <location>
        <begin position="407"/>
        <end position="426"/>
    </location>
</feature>
<proteinExistence type="inferred from homology"/>
<dbReference type="Pfam" id="PF06826">
    <property type="entry name" value="Asp-Al_Ex"/>
    <property type="match status" value="2"/>
</dbReference>
<dbReference type="InterPro" id="IPR022457">
    <property type="entry name" value="Asp_Ala_antiprt"/>
</dbReference>
<feature type="transmembrane region" description="Helical" evidence="8">
    <location>
        <begin position="21"/>
        <end position="43"/>
    </location>
</feature>
<feature type="transmembrane region" description="Helical" evidence="8">
    <location>
        <begin position="178"/>
        <end position="200"/>
    </location>
</feature>
<evidence type="ECO:0000256" key="5">
    <source>
        <dbReference type="ARBA" id="ARBA00022692"/>
    </source>
</evidence>
<gene>
    <name evidence="10" type="primary">aspT</name>
    <name evidence="10" type="ORF">EYC82_16745</name>
</gene>
<dbReference type="EMBL" id="SHNO01000002">
    <property type="protein sequence ID" value="MCX2978995.1"/>
    <property type="molecule type" value="Genomic_DNA"/>
</dbReference>
<evidence type="ECO:0000256" key="3">
    <source>
        <dbReference type="ARBA" id="ARBA00022448"/>
    </source>
</evidence>
<feature type="transmembrane region" description="Helical" evidence="8">
    <location>
        <begin position="79"/>
        <end position="99"/>
    </location>
</feature>
<dbReference type="Proteomes" id="UP001143304">
    <property type="component" value="Unassembled WGS sequence"/>
</dbReference>
<dbReference type="PANTHER" id="PTHR30445:SF9">
    <property type="match status" value="1"/>
</dbReference>
<dbReference type="InterPro" id="IPR006512">
    <property type="entry name" value="YidE_YbjL"/>
</dbReference>
<feature type="transmembrane region" description="Helical" evidence="8">
    <location>
        <begin position="471"/>
        <end position="492"/>
    </location>
</feature>
<evidence type="ECO:0000256" key="4">
    <source>
        <dbReference type="ARBA" id="ARBA00022475"/>
    </source>
</evidence>
<keyword evidence="11" id="KW-1185">Reference proteome</keyword>
<evidence type="ECO:0000256" key="8">
    <source>
        <dbReference type="SAM" id="Phobius"/>
    </source>
</evidence>
<feature type="transmembrane region" description="Helical" evidence="8">
    <location>
        <begin position="111"/>
        <end position="132"/>
    </location>
</feature>
<feature type="domain" description="YidE/YbjL duplication" evidence="9">
    <location>
        <begin position="34"/>
        <end position="198"/>
    </location>
</feature>
<keyword evidence="6 8" id="KW-1133">Transmembrane helix</keyword>
<comment type="caution">
    <text evidence="10">The sequence shown here is derived from an EMBL/GenBank/DDBJ whole genome shotgun (WGS) entry which is preliminary data.</text>
</comment>